<feature type="transmembrane region" description="Helical" evidence="1">
    <location>
        <begin position="101"/>
        <end position="121"/>
    </location>
</feature>
<evidence type="ECO:0000256" key="1">
    <source>
        <dbReference type="SAM" id="Phobius"/>
    </source>
</evidence>
<feature type="transmembrane region" description="Helical" evidence="1">
    <location>
        <begin position="188"/>
        <end position="221"/>
    </location>
</feature>
<proteinExistence type="predicted"/>
<dbReference type="Proteomes" id="UP000315388">
    <property type="component" value="Unassembled WGS sequence"/>
</dbReference>
<reference evidence="2 3" key="1">
    <citation type="journal article" date="2003" name="Int. J. Syst. Evol. Microbiol.">
        <title>Towards a standardized format for the description of a novel species (of an established genus): Ochrobactrum gallinifaecis sp. nov.</title>
        <authorList>
            <person name="Kampfer P."/>
            <person name="Buczolits S."/>
            <person name="Albrecht A."/>
            <person name="Busse H.J."/>
            <person name="Stackebrandt E."/>
        </authorList>
    </citation>
    <scope>NUCLEOTIDE SEQUENCE [LARGE SCALE GENOMIC DNA]</scope>
    <source>
        <strain evidence="2 3">ISO 196</strain>
    </source>
</reference>
<feature type="transmembrane region" description="Helical" evidence="1">
    <location>
        <begin position="291"/>
        <end position="315"/>
    </location>
</feature>
<protein>
    <submittedName>
        <fullName evidence="2">Uncharacterized protein</fullName>
    </submittedName>
</protein>
<feature type="transmembrane region" description="Helical" evidence="1">
    <location>
        <begin position="141"/>
        <end position="167"/>
    </location>
</feature>
<comment type="caution">
    <text evidence="2">The sequence shown here is derived from an EMBL/GenBank/DDBJ whole genome shotgun (WGS) entry which is preliminary data.</text>
</comment>
<keyword evidence="1" id="KW-0812">Transmembrane</keyword>
<keyword evidence="1" id="KW-1133">Transmembrane helix</keyword>
<name>A0A502BLY8_9HYPH</name>
<feature type="transmembrane region" description="Helical" evidence="1">
    <location>
        <begin position="227"/>
        <end position="252"/>
    </location>
</feature>
<dbReference type="RefSeq" id="WP_140905903.1">
    <property type="nucleotide sequence ID" value="NZ_JBHTMD010000011.1"/>
</dbReference>
<sequence>MNDQTEQVSLGKLIRRFASSPAGLPALATLCLALIAVVPVVMFQLPRNSQLVRLGLFDNATVSGWTYVGWWLLIPVLAFAAATVTRILPVVGPYRKIADQIAFVTFAGVLVWSFTGGSIGADIRQARDEMRGLMGSRLVDQFRFLIFPYYGAILALVAPALLIAAGLRERPRKLAATSQPKHEDAKEWTSPWGFGAIGLAVIGVGAFGFAIVGLVGFFLFGGVGPNWFRFIMIVFLIIAIGMAATLFLRHVLAAKLNRPSDLKTLIILVTGGGSLGAGIVIGLMATDNYRIGAVRAIIAVLVALIPLGIAIATVIKRRRSQYAG</sequence>
<feature type="transmembrane region" description="Helical" evidence="1">
    <location>
        <begin position="22"/>
        <end position="45"/>
    </location>
</feature>
<dbReference type="AlphaFoldDB" id="A0A502BLY8"/>
<gene>
    <name evidence="2" type="ORF">FHY56_14655</name>
</gene>
<organism evidence="2 3">
    <name type="scientific">Brucella gallinifaecis</name>
    <dbReference type="NCBI Taxonomy" id="215590"/>
    <lineage>
        <taxon>Bacteria</taxon>
        <taxon>Pseudomonadati</taxon>
        <taxon>Pseudomonadota</taxon>
        <taxon>Alphaproteobacteria</taxon>
        <taxon>Hyphomicrobiales</taxon>
        <taxon>Brucellaceae</taxon>
        <taxon>Brucella/Ochrobactrum group</taxon>
        <taxon>Brucella</taxon>
    </lineage>
</organism>
<feature type="transmembrane region" description="Helical" evidence="1">
    <location>
        <begin position="65"/>
        <end position="89"/>
    </location>
</feature>
<keyword evidence="3" id="KW-1185">Reference proteome</keyword>
<feature type="transmembrane region" description="Helical" evidence="1">
    <location>
        <begin position="264"/>
        <end position="285"/>
    </location>
</feature>
<evidence type="ECO:0000313" key="2">
    <source>
        <dbReference type="EMBL" id="TPF74348.1"/>
    </source>
</evidence>
<dbReference type="EMBL" id="VEWJ01000012">
    <property type="protein sequence ID" value="TPF74348.1"/>
    <property type="molecule type" value="Genomic_DNA"/>
</dbReference>
<evidence type="ECO:0000313" key="3">
    <source>
        <dbReference type="Proteomes" id="UP000315388"/>
    </source>
</evidence>
<keyword evidence="1" id="KW-0472">Membrane</keyword>
<accession>A0A502BLY8</accession>